<evidence type="ECO:0000313" key="2">
    <source>
        <dbReference type="Proteomes" id="UP001163223"/>
    </source>
</evidence>
<sequence length="187" mass="20378">MTADDLWVFGYGSLIWRPGFDFSESLKGRLSGFHRALCVRSFVHRGTPERPGLVFGLDRGGACVGMAFRVEARHREPVLAYLRERELPTNVYKERVLSVLLADGRRVHAVAFVVDRGHAQYAGKLAADEAATVVARSHGRSGPNVEYVVSVHAELKAMGLADRWLDDVVSRLPHVPGAGAASPPPPA</sequence>
<accession>A0ACD4NSH7</accession>
<reference evidence="1" key="1">
    <citation type="submission" date="2022-11" db="EMBL/GenBank/DDBJ databases">
        <title>beta-Carotene-producing bacterium, Jeongeuplla avenae sp. nov., alleviates the salt stress of Arabidopsis seedlings.</title>
        <authorList>
            <person name="Jiang L."/>
            <person name="Lee J."/>
        </authorList>
    </citation>
    <scope>NUCLEOTIDE SEQUENCE</scope>
    <source>
        <strain evidence="1">DY_R2A_6</strain>
    </source>
</reference>
<keyword evidence="2" id="KW-1185">Reference proteome</keyword>
<evidence type="ECO:0000313" key="1">
    <source>
        <dbReference type="EMBL" id="WAJ29864.1"/>
    </source>
</evidence>
<gene>
    <name evidence="1" type="ORF">OXU80_06485</name>
</gene>
<dbReference type="Proteomes" id="UP001163223">
    <property type="component" value="Chromosome"/>
</dbReference>
<proteinExistence type="predicted"/>
<name>A0ACD4NSH7_9HYPH</name>
<protein>
    <submittedName>
        <fullName evidence="1">Gamma-glutamylcyclotransferase</fullName>
    </submittedName>
</protein>
<dbReference type="EMBL" id="CP113520">
    <property type="protein sequence ID" value="WAJ29864.1"/>
    <property type="molecule type" value="Genomic_DNA"/>
</dbReference>
<organism evidence="1 2">
    <name type="scientific">Antarcticirhabdus aurantiaca</name>
    <dbReference type="NCBI Taxonomy" id="2606717"/>
    <lineage>
        <taxon>Bacteria</taxon>
        <taxon>Pseudomonadati</taxon>
        <taxon>Pseudomonadota</taxon>
        <taxon>Alphaproteobacteria</taxon>
        <taxon>Hyphomicrobiales</taxon>
        <taxon>Aurantimonadaceae</taxon>
        <taxon>Antarcticirhabdus</taxon>
    </lineage>
</organism>